<dbReference type="AlphaFoldDB" id="A0A3B4U5Z0"/>
<keyword evidence="2" id="KW-0646">Protease inhibitor</keyword>
<keyword evidence="8" id="KW-1185">Reference proteome</keyword>
<comment type="similarity">
    <text evidence="1">Belongs to the cystatin family.</text>
</comment>
<evidence type="ECO:0000313" key="7">
    <source>
        <dbReference type="Ensembl" id="ENSSDUP00000013598.1"/>
    </source>
</evidence>
<dbReference type="Ensembl" id="ENSSDUT00000013843.1">
    <property type="protein sequence ID" value="ENSSDUP00000013598.1"/>
    <property type="gene ID" value="ENSSDUG00000009871.1"/>
</dbReference>
<dbReference type="OMA" id="LTRNECH"/>
<keyword evidence="3" id="KW-0789">Thiol protease inhibitor</keyword>
<dbReference type="FunFam" id="3.10.450.10:FF:000004">
    <property type="entry name" value="Cystatin C"/>
    <property type="match status" value="1"/>
</dbReference>
<keyword evidence="5" id="KW-0732">Signal</keyword>
<evidence type="ECO:0000259" key="6">
    <source>
        <dbReference type="SMART" id="SM00043"/>
    </source>
</evidence>
<reference evidence="7" key="2">
    <citation type="submission" date="2025-09" db="UniProtKB">
        <authorList>
            <consortium name="Ensembl"/>
        </authorList>
    </citation>
    <scope>IDENTIFICATION</scope>
</reference>
<dbReference type="GO" id="GO:0004869">
    <property type="term" value="F:cysteine-type endopeptidase inhibitor activity"/>
    <property type="evidence" value="ECO:0007669"/>
    <property type="project" value="UniProtKB-KW"/>
</dbReference>
<feature type="signal peptide" evidence="5">
    <location>
        <begin position="1"/>
        <end position="20"/>
    </location>
</feature>
<proteinExistence type="inferred from homology"/>
<dbReference type="GO" id="GO:0005615">
    <property type="term" value="C:extracellular space"/>
    <property type="evidence" value="ECO:0007669"/>
    <property type="project" value="TreeGrafter"/>
</dbReference>
<organism evidence="7 8">
    <name type="scientific">Seriola dumerili</name>
    <name type="common">Greater amberjack</name>
    <name type="synonym">Caranx dumerili</name>
    <dbReference type="NCBI Taxonomy" id="41447"/>
    <lineage>
        <taxon>Eukaryota</taxon>
        <taxon>Metazoa</taxon>
        <taxon>Chordata</taxon>
        <taxon>Craniata</taxon>
        <taxon>Vertebrata</taxon>
        <taxon>Euteleostomi</taxon>
        <taxon>Actinopterygii</taxon>
        <taxon>Neopterygii</taxon>
        <taxon>Teleostei</taxon>
        <taxon>Neoteleostei</taxon>
        <taxon>Acanthomorphata</taxon>
        <taxon>Carangaria</taxon>
        <taxon>Carangiformes</taxon>
        <taxon>Carangidae</taxon>
        <taxon>Seriola</taxon>
    </lineage>
</organism>
<feature type="domain" description="Cystatin" evidence="6">
    <location>
        <begin position="26"/>
        <end position="135"/>
    </location>
</feature>
<dbReference type="GO" id="GO:0031982">
    <property type="term" value="C:vesicle"/>
    <property type="evidence" value="ECO:0007669"/>
    <property type="project" value="TreeGrafter"/>
</dbReference>
<evidence type="ECO:0000256" key="5">
    <source>
        <dbReference type="SAM" id="SignalP"/>
    </source>
</evidence>
<dbReference type="CDD" id="cd00042">
    <property type="entry name" value="CY"/>
    <property type="match status" value="1"/>
</dbReference>
<dbReference type="GO" id="GO:0005737">
    <property type="term" value="C:cytoplasm"/>
    <property type="evidence" value="ECO:0007669"/>
    <property type="project" value="TreeGrafter"/>
</dbReference>
<dbReference type="SMART" id="SM00043">
    <property type="entry name" value="CY"/>
    <property type="match status" value="1"/>
</dbReference>
<evidence type="ECO:0000256" key="4">
    <source>
        <dbReference type="ARBA" id="ARBA00023157"/>
    </source>
</evidence>
<protein>
    <recommendedName>
        <fullName evidence="6">Cystatin domain-containing protein</fullName>
    </recommendedName>
</protein>
<dbReference type="SUPFAM" id="SSF54403">
    <property type="entry name" value="Cystatin/monellin"/>
    <property type="match status" value="1"/>
</dbReference>
<evidence type="ECO:0000313" key="8">
    <source>
        <dbReference type="Proteomes" id="UP000261420"/>
    </source>
</evidence>
<dbReference type="PANTHER" id="PTHR46186">
    <property type="entry name" value="CYSTATIN"/>
    <property type="match status" value="1"/>
</dbReference>
<reference evidence="7" key="1">
    <citation type="submission" date="2025-08" db="UniProtKB">
        <authorList>
            <consortium name="Ensembl"/>
        </authorList>
    </citation>
    <scope>IDENTIFICATION</scope>
</reference>
<evidence type="ECO:0000256" key="1">
    <source>
        <dbReference type="ARBA" id="ARBA00009403"/>
    </source>
</evidence>
<feature type="chain" id="PRO_5018638011" description="Cystatin domain-containing protein" evidence="5">
    <location>
        <begin position="21"/>
        <end position="140"/>
    </location>
</feature>
<evidence type="ECO:0000256" key="3">
    <source>
        <dbReference type="ARBA" id="ARBA00022704"/>
    </source>
</evidence>
<accession>A0A3B4U5Z0</accession>
<name>A0A3B4U5Z0_SERDU</name>
<dbReference type="InterPro" id="IPR000010">
    <property type="entry name" value="Cystatin_dom"/>
</dbReference>
<dbReference type="Pfam" id="PF00031">
    <property type="entry name" value="Cystatin"/>
    <property type="match status" value="1"/>
</dbReference>
<dbReference type="Gene3D" id="3.10.450.10">
    <property type="match status" value="1"/>
</dbReference>
<dbReference type="PANTHER" id="PTHR46186:SF2">
    <property type="entry name" value="CYSTATIN"/>
    <property type="match status" value="1"/>
</dbReference>
<keyword evidence="4" id="KW-1015">Disulfide bond</keyword>
<evidence type="ECO:0000256" key="2">
    <source>
        <dbReference type="ARBA" id="ARBA00022690"/>
    </source>
</evidence>
<sequence>MLCPTHTMFVLLCIFVCASATTTGQVMTGQPHKVPVNNTKVLAAARFAVVEFNIDNTEDQLAYRIVNITSAKIQVVAGINYILEVQLGRTVCKKSDTADSEPCDLQSDSKELQCNFIVTEIPWEDSRVLTKKKCRLHNNA</sequence>
<dbReference type="Proteomes" id="UP000261420">
    <property type="component" value="Unplaced"/>
</dbReference>
<dbReference type="GeneTree" id="ENSGT00940000173563"/>
<dbReference type="InterPro" id="IPR046350">
    <property type="entry name" value="Cystatin_sf"/>
</dbReference>